<dbReference type="Proteomes" id="UP001367508">
    <property type="component" value="Unassembled WGS sequence"/>
</dbReference>
<sequence>MMMHNVKNFGLCRFKRFSFSVRGNVHLNTTVPTLNGIEDDLGQICYSENIFLYMRIAAFHVGVCEEPSTLHVPISRILRRIVWRLNWKRLTLEASILNGLMVGDLF</sequence>
<protein>
    <submittedName>
        <fullName evidence="1">Uncharacterized protein</fullName>
    </submittedName>
</protein>
<evidence type="ECO:0000313" key="2">
    <source>
        <dbReference type="Proteomes" id="UP001367508"/>
    </source>
</evidence>
<dbReference type="EMBL" id="JAYMYQ010000010">
    <property type="protein sequence ID" value="KAK7308265.1"/>
    <property type="molecule type" value="Genomic_DNA"/>
</dbReference>
<comment type="caution">
    <text evidence="1">The sequence shown here is derived from an EMBL/GenBank/DDBJ whole genome shotgun (WGS) entry which is preliminary data.</text>
</comment>
<dbReference type="AlphaFoldDB" id="A0AAN9JZN0"/>
<accession>A0AAN9JZN0</accession>
<evidence type="ECO:0000313" key="1">
    <source>
        <dbReference type="EMBL" id="KAK7308265.1"/>
    </source>
</evidence>
<keyword evidence="2" id="KW-1185">Reference proteome</keyword>
<name>A0AAN9JZN0_CANGL</name>
<gene>
    <name evidence="1" type="ORF">VNO77_41867</name>
</gene>
<organism evidence="1 2">
    <name type="scientific">Canavalia gladiata</name>
    <name type="common">Sword bean</name>
    <name type="synonym">Dolichos gladiatus</name>
    <dbReference type="NCBI Taxonomy" id="3824"/>
    <lineage>
        <taxon>Eukaryota</taxon>
        <taxon>Viridiplantae</taxon>
        <taxon>Streptophyta</taxon>
        <taxon>Embryophyta</taxon>
        <taxon>Tracheophyta</taxon>
        <taxon>Spermatophyta</taxon>
        <taxon>Magnoliopsida</taxon>
        <taxon>eudicotyledons</taxon>
        <taxon>Gunneridae</taxon>
        <taxon>Pentapetalae</taxon>
        <taxon>rosids</taxon>
        <taxon>fabids</taxon>
        <taxon>Fabales</taxon>
        <taxon>Fabaceae</taxon>
        <taxon>Papilionoideae</taxon>
        <taxon>50 kb inversion clade</taxon>
        <taxon>NPAAA clade</taxon>
        <taxon>indigoferoid/millettioid clade</taxon>
        <taxon>Phaseoleae</taxon>
        <taxon>Canavalia</taxon>
    </lineage>
</organism>
<proteinExistence type="predicted"/>
<reference evidence="1 2" key="1">
    <citation type="submission" date="2024-01" db="EMBL/GenBank/DDBJ databases">
        <title>The genomes of 5 underutilized Papilionoideae crops provide insights into root nodulation and disease resistanc.</title>
        <authorList>
            <person name="Jiang F."/>
        </authorList>
    </citation>
    <scope>NUCLEOTIDE SEQUENCE [LARGE SCALE GENOMIC DNA]</scope>
    <source>
        <strain evidence="1">LVBAO_FW01</strain>
        <tissue evidence="1">Leaves</tissue>
    </source>
</reference>